<dbReference type="OrthoDB" id="9891118at2"/>
<gene>
    <name evidence="1" type="ORF">EZ456_20825</name>
</gene>
<dbReference type="GO" id="GO:0006508">
    <property type="term" value="P:proteolysis"/>
    <property type="evidence" value="ECO:0007669"/>
    <property type="project" value="UniProtKB-KW"/>
</dbReference>
<dbReference type="EMBL" id="SJSO01000023">
    <property type="protein sequence ID" value="TCD18943.1"/>
    <property type="molecule type" value="Genomic_DNA"/>
</dbReference>
<accession>A0A4R0PKH4</accession>
<dbReference type="RefSeq" id="WP_131533508.1">
    <property type="nucleotide sequence ID" value="NZ_SJSO01000023.1"/>
</dbReference>
<organism evidence="1 2">
    <name type="scientific">Pedobacter psychrodurus</name>
    <dbReference type="NCBI Taxonomy" id="2530456"/>
    <lineage>
        <taxon>Bacteria</taxon>
        <taxon>Pseudomonadati</taxon>
        <taxon>Bacteroidota</taxon>
        <taxon>Sphingobacteriia</taxon>
        <taxon>Sphingobacteriales</taxon>
        <taxon>Sphingobacteriaceae</taxon>
        <taxon>Pedobacter</taxon>
    </lineage>
</organism>
<sequence length="262" mass="29108">MSSSTTPYFPIVGYDAELNTYANIGTAFFINENGYYVTAAHTIRKPGRVFFAVINRVFIPLLKPLLVLDKDLFDQGPPEHHDLCIGKLEVEDSDFYAFKPSAELISEDDLVFKGFSNLAYQDNVNPNRGTRQCVIDDAKAHAAKYGYSEDHELSRIKKSILTGKFDCLNANKITALSKPGLVTNVITFLLTTNIPHKEEIRLNPISNNGFDPSGYSGGPIFHNGAVVAMLITKNIGISSEFIMDKLDEVGVNYYLFNQQPAK</sequence>
<dbReference type="SUPFAM" id="SSF50494">
    <property type="entry name" value="Trypsin-like serine proteases"/>
    <property type="match status" value="1"/>
</dbReference>
<keyword evidence="1" id="KW-0378">Hydrolase</keyword>
<comment type="caution">
    <text evidence="1">The sequence shown here is derived from an EMBL/GenBank/DDBJ whole genome shotgun (WGS) entry which is preliminary data.</text>
</comment>
<evidence type="ECO:0000313" key="2">
    <source>
        <dbReference type="Proteomes" id="UP000293925"/>
    </source>
</evidence>
<dbReference type="AlphaFoldDB" id="A0A4R0PKH4"/>
<dbReference type="GO" id="GO:0008233">
    <property type="term" value="F:peptidase activity"/>
    <property type="evidence" value="ECO:0007669"/>
    <property type="project" value="UniProtKB-KW"/>
</dbReference>
<evidence type="ECO:0000313" key="1">
    <source>
        <dbReference type="EMBL" id="TCD18943.1"/>
    </source>
</evidence>
<reference evidence="1 2" key="1">
    <citation type="submission" date="2019-02" db="EMBL/GenBank/DDBJ databases">
        <title>Pedobacter sp. RP-3-21 sp. nov., isolated from Arctic soil.</title>
        <authorList>
            <person name="Dahal R.H."/>
        </authorList>
    </citation>
    <scope>NUCLEOTIDE SEQUENCE [LARGE SCALE GENOMIC DNA]</scope>
    <source>
        <strain evidence="1 2">RP-3-21</strain>
    </source>
</reference>
<name>A0A4R0PKH4_9SPHI</name>
<protein>
    <submittedName>
        <fullName evidence="1">Serine protease</fullName>
    </submittedName>
</protein>
<keyword evidence="2" id="KW-1185">Reference proteome</keyword>
<dbReference type="InterPro" id="IPR009003">
    <property type="entry name" value="Peptidase_S1_PA"/>
</dbReference>
<keyword evidence="1" id="KW-0645">Protease</keyword>
<dbReference type="Proteomes" id="UP000293925">
    <property type="component" value="Unassembled WGS sequence"/>
</dbReference>
<proteinExistence type="predicted"/>